<feature type="binding site" evidence="8">
    <location>
        <begin position="95"/>
        <end position="96"/>
    </location>
    <ligand>
        <name>beta-D-galactose</name>
        <dbReference type="ChEBI" id="CHEBI:27667"/>
    </ligand>
</feature>
<dbReference type="PANTHER" id="PTHR10091">
    <property type="entry name" value="ALDOSE-1-EPIMERASE"/>
    <property type="match status" value="1"/>
</dbReference>
<comment type="caution">
    <text evidence="10">The sequence shown here is derived from an EMBL/GenBank/DDBJ whole genome shotgun (WGS) entry which is preliminary data.</text>
</comment>
<protein>
    <recommendedName>
        <fullName evidence="5">Aldose 1-epimerase</fullName>
        <ecNumber evidence="5">5.1.3.3</ecNumber>
    </recommendedName>
</protein>
<dbReference type="Pfam" id="PF01263">
    <property type="entry name" value="Aldose_epim"/>
    <property type="match status" value="1"/>
</dbReference>
<dbReference type="AlphaFoldDB" id="A0AAP0IRD6"/>
<name>A0AAP0IRD6_9MAGN</name>
<dbReference type="PANTHER" id="PTHR10091:SF0">
    <property type="entry name" value="GALACTOSE MUTAROTASE"/>
    <property type="match status" value="1"/>
</dbReference>
<evidence type="ECO:0000313" key="11">
    <source>
        <dbReference type="Proteomes" id="UP001419268"/>
    </source>
</evidence>
<feature type="chain" id="PRO_5042834398" description="Aldose 1-epimerase" evidence="9">
    <location>
        <begin position="27"/>
        <end position="383"/>
    </location>
</feature>
<proteinExistence type="inferred from homology"/>
<keyword evidence="9" id="KW-0732">Signal</keyword>
<dbReference type="InterPro" id="IPR015443">
    <property type="entry name" value="Aldose_1-epimerase"/>
</dbReference>
<comment type="catalytic activity">
    <reaction evidence="5">
        <text>alpha-D-glucose = beta-D-glucose</text>
        <dbReference type="Rhea" id="RHEA:10264"/>
        <dbReference type="ChEBI" id="CHEBI:15903"/>
        <dbReference type="ChEBI" id="CHEBI:17925"/>
        <dbReference type="EC" id="5.1.3.3"/>
    </reaction>
</comment>
<evidence type="ECO:0000313" key="10">
    <source>
        <dbReference type="EMBL" id="KAK9119371.1"/>
    </source>
</evidence>
<dbReference type="GO" id="GO:0033499">
    <property type="term" value="P:galactose catabolic process via UDP-galactose, Leloir pathway"/>
    <property type="evidence" value="ECO:0007669"/>
    <property type="project" value="TreeGrafter"/>
</dbReference>
<sequence length="383" mass="42534">MRKLSPLISAILVALLLLLLVDDCNANRASDELKLLELKKGDLSVKLTNWGATVVSVVLPDRNGKYGDVVLGFDDLEDYKNDTSYFGAIVGRVANRVGGAKFTLNGKTYKLVANEGNNTLHGGKKGFSDVLWKVRKYKPDIDSPYVTFSYSSFDGEQDLHGKEEMSEYILVKKLMLAWFPSALDVFVTYTLLDGQRLSVTMRGHAKNKPTPVNLAQHTYWNLGGHNSGNILANTIQLFASRITPVDNSLIPTGKLVSIKGTPYDFLLPHSVGSRINELPHGYDINYVIDGHSHNSSKKVAVVHEPKSGRLMELWTNAPGVQLYTSNMLQDTKGKSGYVYKKHGALCLETQGFPDAVNHPNFPSQIVTPKKPYKHFMLYKFSVK</sequence>
<keyword evidence="4 5" id="KW-0119">Carbohydrate metabolism</keyword>
<dbReference type="PIRSF" id="PIRSF005096">
    <property type="entry name" value="GALM"/>
    <property type="match status" value="1"/>
</dbReference>
<dbReference type="GO" id="GO:0004034">
    <property type="term" value="F:aldose 1-epimerase activity"/>
    <property type="evidence" value="ECO:0007669"/>
    <property type="project" value="UniProtKB-EC"/>
</dbReference>
<evidence type="ECO:0000256" key="6">
    <source>
        <dbReference type="PIRSR" id="PIRSR005096-1"/>
    </source>
</evidence>
<dbReference type="GO" id="GO:0030246">
    <property type="term" value="F:carbohydrate binding"/>
    <property type="evidence" value="ECO:0007669"/>
    <property type="project" value="InterPro"/>
</dbReference>
<keyword evidence="3 5" id="KW-0413">Isomerase</keyword>
<evidence type="ECO:0000256" key="3">
    <source>
        <dbReference type="ARBA" id="ARBA00023235"/>
    </source>
</evidence>
<evidence type="ECO:0000256" key="5">
    <source>
        <dbReference type="PIRNR" id="PIRNR005096"/>
    </source>
</evidence>
<gene>
    <name evidence="10" type="ORF">Scep_017464</name>
</gene>
<feature type="active site" description="Proton donor" evidence="6">
    <location>
        <position position="217"/>
    </location>
</feature>
<dbReference type="EC" id="5.1.3.3" evidence="5"/>
<feature type="active site" description="Proton acceptor" evidence="6">
    <location>
        <position position="348"/>
    </location>
</feature>
<dbReference type="EMBL" id="JBBNAG010000007">
    <property type="protein sequence ID" value="KAK9119371.1"/>
    <property type="molecule type" value="Genomic_DNA"/>
</dbReference>
<dbReference type="Proteomes" id="UP001419268">
    <property type="component" value="Unassembled WGS sequence"/>
</dbReference>
<evidence type="ECO:0000256" key="9">
    <source>
        <dbReference type="SAM" id="SignalP"/>
    </source>
</evidence>
<dbReference type="SUPFAM" id="SSF74650">
    <property type="entry name" value="Galactose mutarotase-like"/>
    <property type="match status" value="1"/>
</dbReference>
<dbReference type="InterPro" id="IPR008183">
    <property type="entry name" value="Aldose_1/G6P_1-epimerase"/>
</dbReference>
<dbReference type="InterPro" id="IPR047215">
    <property type="entry name" value="Galactose_mutarotase-like"/>
</dbReference>
<evidence type="ECO:0000256" key="1">
    <source>
        <dbReference type="ARBA" id="ARBA00005028"/>
    </source>
</evidence>
<dbReference type="InterPro" id="IPR014718">
    <property type="entry name" value="GH-type_carb-bd"/>
</dbReference>
<dbReference type="InterPro" id="IPR011013">
    <property type="entry name" value="Gal_mutarotase_sf_dom"/>
</dbReference>
<dbReference type="CDD" id="cd09019">
    <property type="entry name" value="galactose_mutarotase_like"/>
    <property type="match status" value="1"/>
</dbReference>
<comment type="pathway">
    <text evidence="1 5">Carbohydrate metabolism; hexose metabolism.</text>
</comment>
<comment type="similarity">
    <text evidence="2 5">Belongs to the aldose epimerase family.</text>
</comment>
<dbReference type="GO" id="GO:0006006">
    <property type="term" value="P:glucose metabolic process"/>
    <property type="evidence" value="ECO:0007669"/>
    <property type="project" value="TreeGrafter"/>
</dbReference>
<feature type="binding site" evidence="8">
    <location>
        <begin position="217"/>
        <end position="219"/>
    </location>
    <ligand>
        <name>beta-D-galactose</name>
        <dbReference type="ChEBI" id="CHEBI:27667"/>
    </ligand>
</feature>
<evidence type="ECO:0000256" key="8">
    <source>
        <dbReference type="PIRSR" id="PIRSR005096-3"/>
    </source>
</evidence>
<feature type="binding site" evidence="7">
    <location>
        <position position="283"/>
    </location>
    <ligand>
        <name>beta-D-galactose</name>
        <dbReference type="ChEBI" id="CHEBI:27667"/>
    </ligand>
</feature>
<accession>A0AAP0IRD6</accession>
<feature type="signal peptide" evidence="9">
    <location>
        <begin position="1"/>
        <end position="26"/>
    </location>
</feature>
<evidence type="ECO:0000256" key="4">
    <source>
        <dbReference type="ARBA" id="ARBA00023277"/>
    </source>
</evidence>
<dbReference type="Gene3D" id="2.70.98.10">
    <property type="match status" value="1"/>
</dbReference>
<organism evidence="10 11">
    <name type="scientific">Stephania cephalantha</name>
    <dbReference type="NCBI Taxonomy" id="152367"/>
    <lineage>
        <taxon>Eukaryota</taxon>
        <taxon>Viridiplantae</taxon>
        <taxon>Streptophyta</taxon>
        <taxon>Embryophyta</taxon>
        <taxon>Tracheophyta</taxon>
        <taxon>Spermatophyta</taxon>
        <taxon>Magnoliopsida</taxon>
        <taxon>Ranunculales</taxon>
        <taxon>Menispermaceae</taxon>
        <taxon>Menispermoideae</taxon>
        <taxon>Cissampelideae</taxon>
        <taxon>Stephania</taxon>
    </lineage>
</organism>
<evidence type="ECO:0000256" key="2">
    <source>
        <dbReference type="ARBA" id="ARBA00006206"/>
    </source>
</evidence>
<keyword evidence="11" id="KW-1185">Reference proteome</keyword>
<reference evidence="10 11" key="1">
    <citation type="submission" date="2024-01" db="EMBL/GenBank/DDBJ databases">
        <title>Genome assemblies of Stephania.</title>
        <authorList>
            <person name="Yang L."/>
        </authorList>
    </citation>
    <scope>NUCLEOTIDE SEQUENCE [LARGE SCALE GENOMIC DNA]</scope>
    <source>
        <strain evidence="10">JXDWG</strain>
        <tissue evidence="10">Leaf</tissue>
    </source>
</reference>
<evidence type="ECO:0000256" key="7">
    <source>
        <dbReference type="PIRSR" id="PIRSR005096-2"/>
    </source>
</evidence>